<evidence type="ECO:0000259" key="12">
    <source>
        <dbReference type="SMART" id="SM00861"/>
    </source>
</evidence>
<dbReference type="RefSeq" id="WP_341374824.1">
    <property type="nucleotide sequence ID" value="NZ_JBBUTF010000012.1"/>
</dbReference>
<sequence length="674" mass="71559">MTQPTRRELANALRVLAMDAVQQANSGHPGMPMGMADIAEAVWRHALRHDPADPSWADRDRFVLSNGHGSMLLYGLLHLSGYDLPLAELKAFRQLHSKTPGHPEYRYTPGVETTTGPLGQGIANAVGFALAEKLLAAEFNRPGHSVVDHRTWVFLGDGCLMEGVSHEACALAGTWGLNKLVAFWDDNGISIDGHVEGWFSDDTPARFESYGWHVIRGVDGHDPAALDAAIAQARAQTAQPVLVCCRTTIGFGSPNKAGTHDSHGAPLGAAEIAATRAALGWTHGAFEIPAEVQQAWDARATGAAAKADWQARFERYAAEHPALAAELQRRLAGELPAGWAAAAAADLQAVADKGETIASRKASQNAIARVAAHLPELLGGSADLTGSNLTNWPGCTSVTPERLKAGQGGNYLHYGVREFGMTAIINGMALHGGFRPFGGTFLMFSEYARNALRMSALMKLNTIQVYTHDSIGLGEDGPTHQPVEQTATLRLLPNMDTWRPCDTVETLVAWQTAIESRETPTNLVLSRQNLPHQARSAQQLADIRRGGYVLAEAAGGAAAAQAVIIATGSEVALAVAAQQALAAEGVAVRVVSMPSTFRFEQQDKAWRDSVLPRALPRVAVEAGATAGWRGVVGLDGEVVGLDRFGESAPAGALFKLFDITAEAVVAAVKRTLAA</sequence>
<dbReference type="InterPro" id="IPR005475">
    <property type="entry name" value="Transketolase-like_Pyr-bd"/>
</dbReference>
<dbReference type="Gene3D" id="3.40.50.920">
    <property type="match status" value="1"/>
</dbReference>
<comment type="function">
    <text evidence="11">Catalyzes the transfer of a two-carbon ketol group from a ketose donor to an aldose acceptor, via a covalent intermediate with the cofactor thiamine pyrophosphate.</text>
</comment>
<evidence type="ECO:0000256" key="3">
    <source>
        <dbReference type="ARBA" id="ARBA00013152"/>
    </source>
</evidence>
<dbReference type="Gene3D" id="3.40.50.970">
    <property type="match status" value="2"/>
</dbReference>
<dbReference type="EMBL" id="JBBUTF010000012">
    <property type="protein sequence ID" value="MEK8027043.1"/>
    <property type="molecule type" value="Genomic_DNA"/>
</dbReference>
<protein>
    <recommendedName>
        <fullName evidence="3 10">Transketolase</fullName>
        <ecNumber evidence="3 10">2.2.1.1</ecNumber>
    </recommendedName>
</protein>
<dbReference type="PANTHER" id="PTHR43522">
    <property type="entry name" value="TRANSKETOLASE"/>
    <property type="match status" value="1"/>
</dbReference>
<evidence type="ECO:0000256" key="9">
    <source>
        <dbReference type="ARBA" id="ARBA00049473"/>
    </source>
</evidence>
<comment type="similarity">
    <text evidence="1 11">Belongs to the transketolase family.</text>
</comment>
<reference evidence="13 14" key="1">
    <citation type="submission" date="2024-04" db="EMBL/GenBank/DDBJ databases">
        <title>Novel species of the genus Ideonella isolated from streams.</title>
        <authorList>
            <person name="Lu H."/>
        </authorList>
    </citation>
    <scope>NUCLEOTIDE SEQUENCE [LARGE SCALE GENOMIC DNA]</scope>
    <source>
        <strain evidence="13 14">BYS139W</strain>
    </source>
</reference>
<keyword evidence="4 11" id="KW-0808">Transferase</keyword>
<dbReference type="CDD" id="cd07033">
    <property type="entry name" value="TPP_PYR_DXS_TK_like"/>
    <property type="match status" value="1"/>
</dbReference>
<evidence type="ECO:0000256" key="4">
    <source>
        <dbReference type="ARBA" id="ARBA00022679"/>
    </source>
</evidence>
<accession>A0ABU9BEK6</accession>
<dbReference type="GO" id="GO:0004802">
    <property type="term" value="F:transketolase activity"/>
    <property type="evidence" value="ECO:0007669"/>
    <property type="project" value="UniProtKB-EC"/>
</dbReference>
<evidence type="ECO:0000256" key="10">
    <source>
        <dbReference type="NCBIfam" id="TIGR00232"/>
    </source>
</evidence>
<organism evidence="13 14">
    <name type="scientific">Pseudaquabacterium rugosum</name>
    <dbReference type="NCBI Taxonomy" id="2984194"/>
    <lineage>
        <taxon>Bacteria</taxon>
        <taxon>Pseudomonadati</taxon>
        <taxon>Pseudomonadota</taxon>
        <taxon>Betaproteobacteria</taxon>
        <taxon>Burkholderiales</taxon>
        <taxon>Sphaerotilaceae</taxon>
        <taxon>Pseudaquabacterium</taxon>
    </lineage>
</organism>
<evidence type="ECO:0000256" key="11">
    <source>
        <dbReference type="RuleBase" id="RU004996"/>
    </source>
</evidence>
<gene>
    <name evidence="13" type="primary">tkt</name>
    <name evidence="13" type="ORF">AACH11_13825</name>
</gene>
<evidence type="ECO:0000256" key="1">
    <source>
        <dbReference type="ARBA" id="ARBA00007131"/>
    </source>
</evidence>
<evidence type="ECO:0000313" key="14">
    <source>
        <dbReference type="Proteomes" id="UP001368500"/>
    </source>
</evidence>
<evidence type="ECO:0000256" key="6">
    <source>
        <dbReference type="ARBA" id="ARBA00022837"/>
    </source>
</evidence>
<dbReference type="EC" id="2.2.1.1" evidence="3 10"/>
<dbReference type="InterPro" id="IPR009014">
    <property type="entry name" value="Transketo_C/PFOR_II"/>
</dbReference>
<keyword evidence="7 11" id="KW-0460">Magnesium</keyword>
<keyword evidence="8 11" id="KW-0786">Thiamine pyrophosphate</keyword>
<dbReference type="SUPFAM" id="SSF52922">
    <property type="entry name" value="TK C-terminal domain-like"/>
    <property type="match status" value="1"/>
</dbReference>
<evidence type="ECO:0000256" key="8">
    <source>
        <dbReference type="ARBA" id="ARBA00023052"/>
    </source>
</evidence>
<keyword evidence="5 11" id="KW-0479">Metal-binding</keyword>
<keyword evidence="14" id="KW-1185">Reference proteome</keyword>
<evidence type="ECO:0000256" key="7">
    <source>
        <dbReference type="ARBA" id="ARBA00022842"/>
    </source>
</evidence>
<comment type="catalytic activity">
    <reaction evidence="9 11">
        <text>D-sedoheptulose 7-phosphate + D-glyceraldehyde 3-phosphate = aldehydo-D-ribose 5-phosphate + D-xylulose 5-phosphate</text>
        <dbReference type="Rhea" id="RHEA:10508"/>
        <dbReference type="ChEBI" id="CHEBI:57483"/>
        <dbReference type="ChEBI" id="CHEBI:57737"/>
        <dbReference type="ChEBI" id="CHEBI:58273"/>
        <dbReference type="ChEBI" id="CHEBI:59776"/>
        <dbReference type="EC" id="2.2.1.1"/>
    </reaction>
</comment>
<name>A0ABU9BEK6_9BURK</name>
<feature type="domain" description="Transketolase-like pyrimidine-binding" evidence="12">
    <location>
        <begin position="357"/>
        <end position="532"/>
    </location>
</feature>
<evidence type="ECO:0000256" key="5">
    <source>
        <dbReference type="ARBA" id="ARBA00022723"/>
    </source>
</evidence>
<dbReference type="Pfam" id="PF22613">
    <property type="entry name" value="Transketolase_C_1"/>
    <property type="match status" value="1"/>
</dbReference>
<dbReference type="SMART" id="SM00861">
    <property type="entry name" value="Transket_pyr"/>
    <property type="match status" value="1"/>
</dbReference>
<keyword evidence="6 11" id="KW-0106">Calcium</keyword>
<dbReference type="SUPFAM" id="SSF52518">
    <property type="entry name" value="Thiamin diphosphate-binding fold (THDP-binding)"/>
    <property type="match status" value="2"/>
</dbReference>
<comment type="subunit">
    <text evidence="2 11">Homodimer.</text>
</comment>
<dbReference type="Pfam" id="PF00456">
    <property type="entry name" value="Transketolase_N"/>
    <property type="match status" value="1"/>
</dbReference>
<evidence type="ECO:0000313" key="13">
    <source>
        <dbReference type="EMBL" id="MEK8027043.1"/>
    </source>
</evidence>
<dbReference type="InterPro" id="IPR055152">
    <property type="entry name" value="Transketolase-like_C_2"/>
</dbReference>
<dbReference type="InterPro" id="IPR005478">
    <property type="entry name" value="Transketolase_bac-like"/>
</dbReference>
<comment type="caution">
    <text evidence="13">The sequence shown here is derived from an EMBL/GenBank/DDBJ whole genome shotgun (WGS) entry which is preliminary data.</text>
</comment>
<evidence type="ECO:0000256" key="2">
    <source>
        <dbReference type="ARBA" id="ARBA00011738"/>
    </source>
</evidence>
<comment type="cofactor">
    <cofactor evidence="11">
        <name>thiamine diphosphate</name>
        <dbReference type="ChEBI" id="CHEBI:58937"/>
    </cofactor>
    <text evidence="11">Binds 1 thiamine pyrophosphate per subunit.</text>
</comment>
<dbReference type="InterPro" id="IPR020826">
    <property type="entry name" value="Transketolase_BS"/>
</dbReference>
<dbReference type="InterPro" id="IPR049557">
    <property type="entry name" value="Transketolase_CS"/>
</dbReference>
<dbReference type="PANTHER" id="PTHR43522:SF2">
    <property type="entry name" value="TRANSKETOLASE 1-RELATED"/>
    <property type="match status" value="1"/>
</dbReference>
<proteinExistence type="inferred from homology"/>
<dbReference type="Proteomes" id="UP001368500">
    <property type="component" value="Unassembled WGS sequence"/>
</dbReference>
<dbReference type="InterPro" id="IPR005474">
    <property type="entry name" value="Transketolase_N"/>
</dbReference>
<dbReference type="InterPro" id="IPR033247">
    <property type="entry name" value="Transketolase_fam"/>
</dbReference>
<dbReference type="NCBIfam" id="TIGR00232">
    <property type="entry name" value="tktlase_bact"/>
    <property type="match status" value="1"/>
</dbReference>
<dbReference type="InterPro" id="IPR029061">
    <property type="entry name" value="THDP-binding"/>
</dbReference>
<dbReference type="PROSITE" id="PS00801">
    <property type="entry name" value="TRANSKETOLASE_1"/>
    <property type="match status" value="1"/>
</dbReference>
<comment type="cofactor">
    <cofactor evidence="11">
        <name>Mg(2+)</name>
        <dbReference type="ChEBI" id="CHEBI:18420"/>
    </cofactor>
    <cofactor evidence="11">
        <name>Ca(2+)</name>
        <dbReference type="ChEBI" id="CHEBI:29108"/>
    </cofactor>
    <cofactor evidence="11">
        <name>Mn(2+)</name>
        <dbReference type="ChEBI" id="CHEBI:29035"/>
    </cofactor>
    <cofactor evidence="11">
        <name>Co(2+)</name>
        <dbReference type="ChEBI" id="CHEBI:48828"/>
    </cofactor>
    <text evidence="11">Binds 1 Mg(2+) ion per subunit. Can also utilize other divalent metal cations, such as Ca(2+), Mn(2+) and Co(2+).</text>
</comment>
<dbReference type="CDD" id="cd02012">
    <property type="entry name" value="TPP_TK"/>
    <property type="match status" value="1"/>
</dbReference>
<dbReference type="Pfam" id="PF02779">
    <property type="entry name" value="Transket_pyr"/>
    <property type="match status" value="1"/>
</dbReference>
<dbReference type="PROSITE" id="PS00802">
    <property type="entry name" value="TRANSKETOLASE_2"/>
    <property type="match status" value="1"/>
</dbReference>